<reference evidence="3" key="1">
    <citation type="submission" date="2017-05" db="EMBL/GenBank/DDBJ databases">
        <authorList>
            <person name="Rodrigo-Torres L."/>
            <person name="Arahal R. D."/>
            <person name="Lucena T."/>
        </authorList>
    </citation>
    <scope>NUCLEOTIDE SEQUENCE [LARGE SCALE GENOMIC DNA]</scope>
    <source>
        <strain evidence="3">CECT 8621</strain>
    </source>
</reference>
<dbReference type="EMBL" id="FXYE01000002">
    <property type="protein sequence ID" value="SMX44914.1"/>
    <property type="molecule type" value="Genomic_DNA"/>
</dbReference>
<feature type="repeat" description="TPR" evidence="1">
    <location>
        <begin position="70"/>
        <end position="103"/>
    </location>
</feature>
<dbReference type="InterPro" id="IPR011990">
    <property type="entry name" value="TPR-like_helical_dom_sf"/>
</dbReference>
<dbReference type="OrthoDB" id="5801125at2"/>
<evidence type="ECO:0000256" key="1">
    <source>
        <dbReference type="PROSITE-ProRule" id="PRU00339"/>
    </source>
</evidence>
<proteinExistence type="predicted"/>
<evidence type="ECO:0000313" key="3">
    <source>
        <dbReference type="Proteomes" id="UP000202922"/>
    </source>
</evidence>
<dbReference type="InterPro" id="IPR019734">
    <property type="entry name" value="TPR_rpt"/>
</dbReference>
<dbReference type="AlphaFoldDB" id="A0A238KPX8"/>
<name>A0A238KPX8_9RHOB</name>
<accession>A0A238KPX8</accession>
<dbReference type="RefSeq" id="WP_093967780.1">
    <property type="nucleotide sequence ID" value="NZ_FXYE01000002.1"/>
</dbReference>
<gene>
    <name evidence="2" type="ORF">COL8621_02665</name>
</gene>
<protein>
    <submittedName>
        <fullName evidence="2">Tetratricopeptide repeat protein</fullName>
    </submittedName>
</protein>
<keyword evidence="1" id="KW-0802">TPR repeat</keyword>
<keyword evidence="3" id="KW-1185">Reference proteome</keyword>
<organism evidence="2 3">
    <name type="scientific">Actibacterium lipolyticum</name>
    <dbReference type="NCBI Taxonomy" id="1524263"/>
    <lineage>
        <taxon>Bacteria</taxon>
        <taxon>Pseudomonadati</taxon>
        <taxon>Pseudomonadota</taxon>
        <taxon>Alphaproteobacteria</taxon>
        <taxon>Rhodobacterales</taxon>
        <taxon>Roseobacteraceae</taxon>
        <taxon>Actibacterium</taxon>
    </lineage>
</organism>
<evidence type="ECO:0000313" key="2">
    <source>
        <dbReference type="EMBL" id="SMX44914.1"/>
    </source>
</evidence>
<dbReference type="SUPFAM" id="SSF48452">
    <property type="entry name" value="TPR-like"/>
    <property type="match status" value="1"/>
</dbReference>
<sequence>MRMIVLFLAGVLLVLALILGGTAPFGRVALALGLNKTAVMLLSDPSWRGVAQYRAGQFEQAVASFRQAGPEQMFNLGNALTRNEEYAAALESYDRAMILREDAQAQANFDLVLAFYAGTEIDADSIIKWSDQKDGASADSGIAQGAARAASTGDGVTNSGALLGLPELTSRGRLSVRKVFDDKYVTASPRWLATLPDVPGAFLAARILHEHKRRAKAGEGQPRADTPW</sequence>
<dbReference type="Gene3D" id="1.25.40.10">
    <property type="entry name" value="Tetratricopeptide repeat domain"/>
    <property type="match status" value="1"/>
</dbReference>
<dbReference type="PROSITE" id="PS50005">
    <property type="entry name" value="TPR"/>
    <property type="match status" value="1"/>
</dbReference>
<dbReference type="Proteomes" id="UP000202922">
    <property type="component" value="Unassembled WGS sequence"/>
</dbReference>